<feature type="transmembrane region" description="Helical" evidence="1">
    <location>
        <begin position="33"/>
        <end position="52"/>
    </location>
</feature>
<comment type="caution">
    <text evidence="2">The sequence shown here is derived from an EMBL/GenBank/DDBJ whole genome shotgun (WGS) entry which is preliminary data.</text>
</comment>
<evidence type="ECO:0000256" key="1">
    <source>
        <dbReference type="SAM" id="Phobius"/>
    </source>
</evidence>
<feature type="transmembrane region" description="Helical" evidence="1">
    <location>
        <begin position="84"/>
        <end position="103"/>
    </location>
</feature>
<accession>A0ABS9CXW0</accession>
<gene>
    <name evidence="2" type="ORF">L0664_13600</name>
</gene>
<name>A0ABS9CXW0_9RHOB</name>
<dbReference type="Proteomes" id="UP001200557">
    <property type="component" value="Unassembled WGS sequence"/>
</dbReference>
<evidence type="ECO:0000313" key="2">
    <source>
        <dbReference type="EMBL" id="MCF2872105.1"/>
    </source>
</evidence>
<feature type="transmembrane region" description="Helical" evidence="1">
    <location>
        <begin position="109"/>
        <end position="126"/>
    </location>
</feature>
<proteinExistence type="predicted"/>
<sequence>MTKTNRGDFYSGLPWVNVPPEQARAHPKGKLNLILWLIAAYFVAIGALKFGLVLSYGAGIGVAILNGIWPVLTGIGLALRVPWAIIMAMISAGLTVYALVRGLGGDGTLITLFEVIANVGILFYLLDGDRPNLIYRHRYRKYSADEDAGD</sequence>
<feature type="transmembrane region" description="Helical" evidence="1">
    <location>
        <begin position="58"/>
        <end position="77"/>
    </location>
</feature>
<dbReference type="EMBL" id="JAKGAQ010000003">
    <property type="protein sequence ID" value="MCF2872105.1"/>
    <property type="molecule type" value="Genomic_DNA"/>
</dbReference>
<keyword evidence="1" id="KW-0472">Membrane</keyword>
<protein>
    <submittedName>
        <fullName evidence="2">Uncharacterized protein</fullName>
    </submittedName>
</protein>
<keyword evidence="1" id="KW-1133">Transmembrane helix</keyword>
<keyword evidence="3" id="KW-1185">Reference proteome</keyword>
<keyword evidence="1" id="KW-0812">Transmembrane</keyword>
<evidence type="ECO:0000313" key="3">
    <source>
        <dbReference type="Proteomes" id="UP001200557"/>
    </source>
</evidence>
<dbReference type="RefSeq" id="WP_235226430.1">
    <property type="nucleotide sequence ID" value="NZ_JAKGAQ010000003.1"/>
</dbReference>
<organism evidence="2 3">
    <name type="scientific">Octadecabacter dasysiphoniae</name>
    <dbReference type="NCBI Taxonomy" id="2909341"/>
    <lineage>
        <taxon>Bacteria</taxon>
        <taxon>Pseudomonadati</taxon>
        <taxon>Pseudomonadota</taxon>
        <taxon>Alphaproteobacteria</taxon>
        <taxon>Rhodobacterales</taxon>
        <taxon>Roseobacteraceae</taxon>
        <taxon>Octadecabacter</taxon>
    </lineage>
</organism>
<reference evidence="2 3" key="1">
    <citation type="submission" date="2022-01" db="EMBL/GenBank/DDBJ databases">
        <title>Octadecabacter sp. nov., isolated from a marine alga.</title>
        <authorList>
            <person name="Jin M.S."/>
            <person name="Kim H.M."/>
            <person name="Han D.M."/>
            <person name="Jung J.J."/>
            <person name="Jeon C.O."/>
        </authorList>
    </citation>
    <scope>NUCLEOTIDE SEQUENCE [LARGE SCALE GENOMIC DNA]</scope>
    <source>
        <strain evidence="2 3">G9-8</strain>
    </source>
</reference>